<name>A0A6A6SD02_9PLEO</name>
<evidence type="ECO:0008006" key="3">
    <source>
        <dbReference type="Google" id="ProtNLM"/>
    </source>
</evidence>
<dbReference type="Gene3D" id="3.40.50.1000">
    <property type="entry name" value="HAD superfamily/HAD-like"/>
    <property type="match status" value="1"/>
</dbReference>
<dbReference type="InterPro" id="IPR050849">
    <property type="entry name" value="HAD-like_hydrolase_phosphatase"/>
</dbReference>
<proteinExistence type="predicted"/>
<dbReference type="SUPFAM" id="SSF56784">
    <property type="entry name" value="HAD-like"/>
    <property type="match status" value="1"/>
</dbReference>
<keyword evidence="2" id="KW-1185">Reference proteome</keyword>
<dbReference type="PANTHER" id="PTHR28181">
    <property type="entry name" value="UPF0655 PROTEIN YCR015C"/>
    <property type="match status" value="1"/>
</dbReference>
<dbReference type="AlphaFoldDB" id="A0A6A6SD02"/>
<dbReference type="InterPro" id="IPR023214">
    <property type="entry name" value="HAD_sf"/>
</dbReference>
<dbReference type="EMBL" id="MU006779">
    <property type="protein sequence ID" value="KAF2644278.1"/>
    <property type="molecule type" value="Genomic_DNA"/>
</dbReference>
<dbReference type="InterPro" id="IPR036412">
    <property type="entry name" value="HAD-like_sf"/>
</dbReference>
<organism evidence="1 2">
    <name type="scientific">Massarina eburnea CBS 473.64</name>
    <dbReference type="NCBI Taxonomy" id="1395130"/>
    <lineage>
        <taxon>Eukaryota</taxon>
        <taxon>Fungi</taxon>
        <taxon>Dikarya</taxon>
        <taxon>Ascomycota</taxon>
        <taxon>Pezizomycotina</taxon>
        <taxon>Dothideomycetes</taxon>
        <taxon>Pleosporomycetidae</taxon>
        <taxon>Pleosporales</taxon>
        <taxon>Massarineae</taxon>
        <taxon>Massarinaceae</taxon>
        <taxon>Massarina</taxon>
    </lineage>
</organism>
<sequence length="302" mass="33767">MAPMLSTAGPIHWILDFDGTITKRDTLNTLVNISAQNRPDSNVLAEWKRVSQAYMDDYKATMQNALPKDTHRPSTIASEKLILGITEEVERRSLDRVSESRLFAGLTGTILYEGARRAVETGEVQLRDGFQDFFRHVQDKQHAFHILSVNWSQRFIAACLHASGTVLPQKLSSVYSNELDGTEESMPSSGAIVPSSGNDSLIVSSRNKLSVLSHLREHEQTPIVYIGDSWTDFECLLAADLGICIRDDPMTSTQRTLAESLERVGVKCAHLEEINRIDHSAVFWTRDFHEVSAWLESPALAK</sequence>
<protein>
    <recommendedName>
        <fullName evidence="3">HAD-like protein</fullName>
    </recommendedName>
</protein>
<gene>
    <name evidence="1" type="ORF">P280DRAFT_466933</name>
</gene>
<reference evidence="1" key="1">
    <citation type="journal article" date="2020" name="Stud. Mycol.">
        <title>101 Dothideomycetes genomes: a test case for predicting lifestyles and emergence of pathogens.</title>
        <authorList>
            <person name="Haridas S."/>
            <person name="Albert R."/>
            <person name="Binder M."/>
            <person name="Bloem J."/>
            <person name="Labutti K."/>
            <person name="Salamov A."/>
            <person name="Andreopoulos B."/>
            <person name="Baker S."/>
            <person name="Barry K."/>
            <person name="Bills G."/>
            <person name="Bluhm B."/>
            <person name="Cannon C."/>
            <person name="Castanera R."/>
            <person name="Culley D."/>
            <person name="Daum C."/>
            <person name="Ezra D."/>
            <person name="Gonzalez J."/>
            <person name="Henrissat B."/>
            <person name="Kuo A."/>
            <person name="Liang C."/>
            <person name="Lipzen A."/>
            <person name="Lutzoni F."/>
            <person name="Magnuson J."/>
            <person name="Mondo S."/>
            <person name="Nolan M."/>
            <person name="Ohm R."/>
            <person name="Pangilinan J."/>
            <person name="Park H.-J."/>
            <person name="Ramirez L."/>
            <person name="Alfaro M."/>
            <person name="Sun H."/>
            <person name="Tritt A."/>
            <person name="Yoshinaga Y."/>
            <person name="Zwiers L.-H."/>
            <person name="Turgeon B."/>
            <person name="Goodwin S."/>
            <person name="Spatafora J."/>
            <person name="Crous P."/>
            <person name="Grigoriev I."/>
        </authorList>
    </citation>
    <scope>NUCLEOTIDE SEQUENCE</scope>
    <source>
        <strain evidence="1">CBS 473.64</strain>
    </source>
</reference>
<evidence type="ECO:0000313" key="1">
    <source>
        <dbReference type="EMBL" id="KAF2644278.1"/>
    </source>
</evidence>
<dbReference type="Proteomes" id="UP000799753">
    <property type="component" value="Unassembled WGS sequence"/>
</dbReference>
<dbReference type="PANTHER" id="PTHR28181:SF1">
    <property type="entry name" value="COLD TOLERANCE PROTEIN 1"/>
    <property type="match status" value="1"/>
</dbReference>
<dbReference type="OrthoDB" id="10255128at2759"/>
<accession>A0A6A6SD02</accession>
<evidence type="ECO:0000313" key="2">
    <source>
        <dbReference type="Proteomes" id="UP000799753"/>
    </source>
</evidence>